<keyword evidence="2" id="KW-1185">Reference proteome</keyword>
<evidence type="ECO:0000313" key="1">
    <source>
        <dbReference type="EMBL" id="MDN3688628.1"/>
    </source>
</evidence>
<proteinExistence type="predicted"/>
<dbReference type="Pfam" id="PF07396">
    <property type="entry name" value="Porin_O_P"/>
    <property type="match status" value="1"/>
</dbReference>
<dbReference type="RefSeq" id="WP_163387147.1">
    <property type="nucleotide sequence ID" value="NZ_JAUFQS010000011.1"/>
</dbReference>
<evidence type="ECO:0000313" key="2">
    <source>
        <dbReference type="Proteomes" id="UP001236663"/>
    </source>
</evidence>
<organism evidence="1 2">
    <name type="scientific">Cyclobacterium jeungdonense</name>
    <dbReference type="NCBI Taxonomy" id="708087"/>
    <lineage>
        <taxon>Bacteria</taxon>
        <taxon>Pseudomonadati</taxon>
        <taxon>Bacteroidota</taxon>
        <taxon>Cytophagia</taxon>
        <taxon>Cytophagales</taxon>
        <taxon>Cyclobacteriaceae</taxon>
        <taxon>Cyclobacterium</taxon>
    </lineage>
</organism>
<gene>
    <name evidence="1" type="ORF">QWZ15_12365</name>
</gene>
<comment type="caution">
    <text evidence="1">The sequence shown here is derived from an EMBL/GenBank/DDBJ whole genome shotgun (WGS) entry which is preliminary data.</text>
</comment>
<protein>
    <submittedName>
        <fullName evidence="1">Porin</fullName>
    </submittedName>
</protein>
<dbReference type="EMBL" id="JAUFQS010000011">
    <property type="protein sequence ID" value="MDN3688628.1"/>
    <property type="molecule type" value="Genomic_DNA"/>
</dbReference>
<name>A0ABT8C767_9BACT</name>
<reference evidence="2" key="1">
    <citation type="journal article" date="2019" name="Int. J. Syst. Evol. Microbiol.">
        <title>The Global Catalogue of Microorganisms (GCM) 10K type strain sequencing project: providing services to taxonomists for standard genome sequencing and annotation.</title>
        <authorList>
            <consortium name="The Broad Institute Genomics Platform"/>
            <consortium name="The Broad Institute Genome Sequencing Center for Infectious Disease"/>
            <person name="Wu L."/>
            <person name="Ma J."/>
        </authorList>
    </citation>
    <scope>NUCLEOTIDE SEQUENCE [LARGE SCALE GENOMIC DNA]</scope>
    <source>
        <strain evidence="2">CECT 7706</strain>
    </source>
</reference>
<accession>A0ABT8C767</accession>
<sequence length="398" mass="46058">MPLKTVCIFILLGSLQGKILAFQEQPPQSETSYSSRGFQFTSADGLYRLQLAGRLQFRFATPADQDPITYDDFFEQKQNLFKINRARFKVGGHAHKPWLKYYFEYELSASRLLDFRVMVEKWPWLSFKFGQWKSEYTRERVISSGNQQMMERSIINRPFTLDRQQGATIYGRWDGGGLANFNYHLMALTGTGIGARNNDDSRLMYSGRLQWNFLGDGVAMSGSALEFYSEPVASLALAGSTNSSQYTRYSSQGGGQLVGFENGSPGQYQMDQFLIESSLKYRYFSWHSEFHRKNILDRETDRLTRLQGWFVQGGILLNPKQAASEGTKLELAGRYALFQPEMELQGNREREYSLAFNCFFNDHLNKMTVDITRFDFEEESVNREASGWRFRVQYDFSF</sequence>
<dbReference type="Gene3D" id="2.40.160.10">
    <property type="entry name" value="Porin"/>
    <property type="match status" value="1"/>
</dbReference>
<dbReference type="InterPro" id="IPR010870">
    <property type="entry name" value="Porin_O/P"/>
</dbReference>
<dbReference type="InterPro" id="IPR023614">
    <property type="entry name" value="Porin_dom_sf"/>
</dbReference>
<dbReference type="Proteomes" id="UP001236663">
    <property type="component" value="Unassembled WGS sequence"/>
</dbReference>